<dbReference type="VEuPathDB" id="FungiDB:ATEG_05517"/>
<sequence>MCAVSSSRAVVRAEPKPSVPTRRHEDDVKNIHDTLSTICQHLELDNPKPLTCTNATGNAVNENGTAAEPHGHEDSNKEDDCEVSPPQSPSAVQAPIDTFLDIAKLGSPRSGEHHHHHKRDAREDLVSKGIITMEVAERLVANYFSRLDHYLYGIGGPPQDASKLRTTSPVLFAAICAVSALHDPQDHRTYVACNREFRSLVSRSLFEKKDIEYIRALCIGSFWLTDASRIFSSDAIRRAGDMRLHRSFEHLLGLRSITSVPSPSSAAAPSELSDRVRLWYLLFVCDQHLSILHNRDPLLRGDNQIAVSWESYLHRAEATESDVRILSQVSLLLIMGQVRDVLGSDTETQLPQALSSQILGFSRQLDRWFSKFSSLFVTNAHIGDFPTRGLQLHYQFGKLYLGHQVFKGLHGKPIPTHLLRAAGMAHEAATATFEMILNEPELQQGLVGMPHYFHIMIAFAGHFLLEVCRNYREQLAFRLEEEFSLINRVLTLFRNTPCIPQHPLSRMTGGLTRKMLDCAADLGVQHVIGKQPDAQFPFTYGVPPADASVPGMQLLGQTPLQVVGDVSVQPPEELFLPDLGEFAFPDLTSNFAA</sequence>
<evidence type="ECO:0000256" key="7">
    <source>
        <dbReference type="SAM" id="MobiDB-lite"/>
    </source>
</evidence>
<evidence type="ECO:0008006" key="10">
    <source>
        <dbReference type="Google" id="ProtNLM"/>
    </source>
</evidence>
<gene>
    <name evidence="8" type="ORF">ATEG_05517</name>
</gene>
<name>Q0CLB7_ASPTN</name>
<comment type="subcellular location">
    <subcellularLocation>
        <location evidence="1">Nucleus</location>
    </subcellularLocation>
</comment>
<keyword evidence="4" id="KW-0238">DNA-binding</keyword>
<evidence type="ECO:0000256" key="4">
    <source>
        <dbReference type="ARBA" id="ARBA00023125"/>
    </source>
</evidence>
<evidence type="ECO:0000256" key="1">
    <source>
        <dbReference type="ARBA" id="ARBA00004123"/>
    </source>
</evidence>
<dbReference type="AlphaFoldDB" id="Q0CLB7"/>
<dbReference type="GO" id="GO:0005634">
    <property type="term" value="C:nucleus"/>
    <property type="evidence" value="ECO:0007669"/>
    <property type="project" value="UniProtKB-SubCell"/>
</dbReference>
<dbReference type="OMA" id="GMPHYFH"/>
<dbReference type="PANTHER" id="PTHR31845">
    <property type="entry name" value="FINGER DOMAIN PROTEIN, PUTATIVE-RELATED"/>
    <property type="match status" value="1"/>
</dbReference>
<feature type="region of interest" description="Disordered" evidence="7">
    <location>
        <begin position="1"/>
        <end position="27"/>
    </location>
</feature>
<dbReference type="EMBL" id="CH476600">
    <property type="protein sequence ID" value="EAU34586.1"/>
    <property type="molecule type" value="Genomic_DNA"/>
</dbReference>
<dbReference type="STRING" id="341663.Q0CLB7"/>
<organism evidence="8 9">
    <name type="scientific">Aspergillus terreus (strain NIH 2624 / FGSC A1156)</name>
    <dbReference type="NCBI Taxonomy" id="341663"/>
    <lineage>
        <taxon>Eukaryota</taxon>
        <taxon>Fungi</taxon>
        <taxon>Dikarya</taxon>
        <taxon>Ascomycota</taxon>
        <taxon>Pezizomycotina</taxon>
        <taxon>Eurotiomycetes</taxon>
        <taxon>Eurotiomycetidae</taxon>
        <taxon>Eurotiales</taxon>
        <taxon>Aspergillaceae</taxon>
        <taxon>Aspergillus</taxon>
        <taxon>Aspergillus subgen. Circumdati</taxon>
    </lineage>
</organism>
<keyword evidence="5" id="KW-0804">Transcription</keyword>
<dbReference type="GO" id="GO:0000976">
    <property type="term" value="F:transcription cis-regulatory region binding"/>
    <property type="evidence" value="ECO:0007669"/>
    <property type="project" value="TreeGrafter"/>
</dbReference>
<dbReference type="PANTHER" id="PTHR31845:SF17">
    <property type="entry name" value="ZN(II)2CYS6 TRANSCRIPTION FACTOR (EUROFUNG)"/>
    <property type="match status" value="1"/>
</dbReference>
<proteinExistence type="predicted"/>
<accession>Q0CLB7</accession>
<evidence type="ECO:0000256" key="6">
    <source>
        <dbReference type="ARBA" id="ARBA00023242"/>
    </source>
</evidence>
<keyword evidence="3" id="KW-0805">Transcription regulation</keyword>
<reference evidence="9" key="1">
    <citation type="submission" date="2005-09" db="EMBL/GenBank/DDBJ databases">
        <title>Annotation of the Aspergillus terreus NIH2624 genome.</title>
        <authorList>
            <person name="Birren B.W."/>
            <person name="Lander E.S."/>
            <person name="Galagan J.E."/>
            <person name="Nusbaum C."/>
            <person name="Devon K."/>
            <person name="Henn M."/>
            <person name="Ma L.-J."/>
            <person name="Jaffe D.B."/>
            <person name="Butler J."/>
            <person name="Alvarez P."/>
            <person name="Gnerre S."/>
            <person name="Grabherr M."/>
            <person name="Kleber M."/>
            <person name="Mauceli E.W."/>
            <person name="Brockman W."/>
            <person name="Rounsley S."/>
            <person name="Young S.K."/>
            <person name="LaButti K."/>
            <person name="Pushparaj V."/>
            <person name="DeCaprio D."/>
            <person name="Crawford M."/>
            <person name="Koehrsen M."/>
            <person name="Engels R."/>
            <person name="Montgomery P."/>
            <person name="Pearson M."/>
            <person name="Howarth C."/>
            <person name="Larson L."/>
            <person name="Luoma S."/>
            <person name="White J."/>
            <person name="Alvarado L."/>
            <person name="Kodira C.D."/>
            <person name="Zeng Q."/>
            <person name="Oleary S."/>
            <person name="Yandava C."/>
            <person name="Denning D.W."/>
            <person name="Nierman W.C."/>
            <person name="Milne T."/>
            <person name="Madden K."/>
        </authorList>
    </citation>
    <scope>NUCLEOTIDE SEQUENCE [LARGE SCALE GENOMIC DNA]</scope>
    <source>
        <strain evidence="9">NIH 2624 / FGSC A1156</strain>
    </source>
</reference>
<dbReference type="RefSeq" id="XP_001214695.1">
    <property type="nucleotide sequence ID" value="XM_001214695.1"/>
</dbReference>
<dbReference type="GO" id="GO:0000981">
    <property type="term" value="F:DNA-binding transcription factor activity, RNA polymerase II-specific"/>
    <property type="evidence" value="ECO:0007669"/>
    <property type="project" value="TreeGrafter"/>
</dbReference>
<keyword evidence="2" id="KW-0862">Zinc</keyword>
<protein>
    <recommendedName>
        <fullName evidence="10">Transcription factor domain-containing protein</fullName>
    </recommendedName>
</protein>
<dbReference type="eggNOG" id="ENOG502QW6D">
    <property type="taxonomic scope" value="Eukaryota"/>
</dbReference>
<dbReference type="GeneID" id="4320882"/>
<feature type="compositionally biased region" description="Polar residues" evidence="7">
    <location>
        <begin position="53"/>
        <end position="64"/>
    </location>
</feature>
<evidence type="ECO:0000256" key="5">
    <source>
        <dbReference type="ARBA" id="ARBA00023163"/>
    </source>
</evidence>
<keyword evidence="6" id="KW-0539">Nucleus</keyword>
<dbReference type="CDD" id="cd12148">
    <property type="entry name" value="fungal_TF_MHR"/>
    <property type="match status" value="1"/>
</dbReference>
<feature type="region of interest" description="Disordered" evidence="7">
    <location>
        <begin position="53"/>
        <end position="93"/>
    </location>
</feature>
<evidence type="ECO:0000313" key="8">
    <source>
        <dbReference type="EMBL" id="EAU34586.1"/>
    </source>
</evidence>
<evidence type="ECO:0000256" key="3">
    <source>
        <dbReference type="ARBA" id="ARBA00023015"/>
    </source>
</evidence>
<evidence type="ECO:0000256" key="2">
    <source>
        <dbReference type="ARBA" id="ARBA00022833"/>
    </source>
</evidence>
<dbReference type="OrthoDB" id="1925334at2759"/>
<dbReference type="HOGENOM" id="CLU_011003_2_0_1"/>
<feature type="compositionally biased region" description="Low complexity" evidence="7">
    <location>
        <begin position="83"/>
        <end position="93"/>
    </location>
</feature>
<evidence type="ECO:0000313" key="9">
    <source>
        <dbReference type="Proteomes" id="UP000007963"/>
    </source>
</evidence>
<dbReference type="InterPro" id="IPR051089">
    <property type="entry name" value="prtT"/>
</dbReference>
<dbReference type="Proteomes" id="UP000007963">
    <property type="component" value="Unassembled WGS sequence"/>
</dbReference>